<name>A0A5B9QAH8_9BACT</name>
<keyword evidence="2" id="KW-1185">Reference proteome</keyword>
<gene>
    <name evidence="1" type="ORF">Pr1d_33930</name>
</gene>
<evidence type="ECO:0000313" key="2">
    <source>
        <dbReference type="Proteomes" id="UP000323917"/>
    </source>
</evidence>
<organism evidence="1 2">
    <name type="scientific">Bythopirellula goksoeyrii</name>
    <dbReference type="NCBI Taxonomy" id="1400387"/>
    <lineage>
        <taxon>Bacteria</taxon>
        <taxon>Pseudomonadati</taxon>
        <taxon>Planctomycetota</taxon>
        <taxon>Planctomycetia</taxon>
        <taxon>Pirellulales</taxon>
        <taxon>Lacipirellulaceae</taxon>
        <taxon>Bythopirellula</taxon>
    </lineage>
</organism>
<dbReference type="AlphaFoldDB" id="A0A5B9QAH8"/>
<dbReference type="RefSeq" id="WP_148074490.1">
    <property type="nucleotide sequence ID" value="NZ_CP042913.1"/>
</dbReference>
<dbReference type="EMBL" id="CP042913">
    <property type="protein sequence ID" value="QEG36084.1"/>
    <property type="molecule type" value="Genomic_DNA"/>
</dbReference>
<proteinExistence type="predicted"/>
<dbReference type="Proteomes" id="UP000323917">
    <property type="component" value="Chromosome"/>
</dbReference>
<evidence type="ECO:0000313" key="1">
    <source>
        <dbReference type="EMBL" id="QEG36084.1"/>
    </source>
</evidence>
<accession>A0A5B9QAH8</accession>
<reference evidence="1 2" key="1">
    <citation type="submission" date="2019-08" db="EMBL/GenBank/DDBJ databases">
        <title>Deep-cultivation of Planctomycetes and their phenomic and genomic characterization uncovers novel biology.</title>
        <authorList>
            <person name="Wiegand S."/>
            <person name="Jogler M."/>
            <person name="Boedeker C."/>
            <person name="Pinto D."/>
            <person name="Vollmers J."/>
            <person name="Rivas-Marin E."/>
            <person name="Kohn T."/>
            <person name="Peeters S.H."/>
            <person name="Heuer A."/>
            <person name="Rast P."/>
            <person name="Oberbeckmann S."/>
            <person name="Bunk B."/>
            <person name="Jeske O."/>
            <person name="Meyerdierks A."/>
            <person name="Storesund J.E."/>
            <person name="Kallscheuer N."/>
            <person name="Luecker S."/>
            <person name="Lage O.M."/>
            <person name="Pohl T."/>
            <person name="Merkel B.J."/>
            <person name="Hornburger P."/>
            <person name="Mueller R.-W."/>
            <person name="Bruemmer F."/>
            <person name="Labrenz M."/>
            <person name="Spormann A.M."/>
            <person name="Op den Camp H."/>
            <person name="Overmann J."/>
            <person name="Amann R."/>
            <person name="Jetten M.S.M."/>
            <person name="Mascher T."/>
            <person name="Medema M.H."/>
            <person name="Devos D.P."/>
            <person name="Kaster A.-K."/>
            <person name="Ovreas L."/>
            <person name="Rohde M."/>
            <person name="Galperin M.Y."/>
            <person name="Jogler C."/>
        </authorList>
    </citation>
    <scope>NUCLEOTIDE SEQUENCE [LARGE SCALE GENOMIC DNA]</scope>
    <source>
        <strain evidence="1 2">Pr1d</strain>
    </source>
</reference>
<protein>
    <submittedName>
        <fullName evidence="1">Uncharacterized protein</fullName>
    </submittedName>
</protein>
<sequence>MPKTEYRVVLHYRDGSTIYYYYPETPEQDHSQAMVEVLEHEVFANDATGGPLEERISFSGVGPQYVVCLGDEEVTP</sequence>
<dbReference type="KEGG" id="bgok:Pr1d_33930"/>
<dbReference type="OrthoDB" id="9921961at2"/>